<feature type="compositionally biased region" description="Basic residues" evidence="1">
    <location>
        <begin position="515"/>
        <end position="528"/>
    </location>
</feature>
<gene>
    <name evidence="3" type="ORF">WJX72_004906</name>
</gene>
<sequence>MYRARGVPDTILVPSIRNQWEFERFKKDLVETFAATPPWQPLDGLQLKAAKVFGPDGPPKGVTIPRFKNEEAADAYVAAFQTEKARRTGKPLPGNTQPQPAAGAAVSPTPLHPDPEANAFLKAYKSRKQAWIKAGHSGMPPPRQPDYYELEEFQNAYTDAMLAPQRIATHEQDTYTLLKRLTATGTTSYLDLAPALSTEQDRKAFLQTALKEVEARLKDGNAGKMDGYSKLYFLCCQVFIEGWLKAAEARRQARAAEEGMIGPRPVRILVTAAETEAAWNAHQRREMEAAETILRHPPLPPAVKIPPGVKLLRDHADFVEAYHDALAKAGQDGASGPKGGSNEPPPRQPPIWADPGVADGDAEDEDEAEYDAFDDKQQAADSSDARPGDVPPWSPAPKRMASTQQPGVTQGAQSSQGTQIDNSERMQAQQRKPQSPPSSPLLLTPPPPTTSPATMITLEPWADTANEPHTSSSAATAAEAESELALRSAADGKERPAEKPRAHSGSEAESTRSSLPRKTRKGGPKHQPSRTSHTPAGDNMNTSVTQPPQPSQIPPTVAETPAQGGPQPGAALSPSTAAGVDAIMGLVPAGIAGTPAGDHVIRVFMLLSLLTAGVLLACYLLVTHARLPGWVSSAVHTGYQRISPRLE</sequence>
<evidence type="ECO:0000313" key="4">
    <source>
        <dbReference type="Proteomes" id="UP001489004"/>
    </source>
</evidence>
<dbReference type="AlphaFoldDB" id="A0AAW1R6J1"/>
<feature type="compositionally biased region" description="Basic and acidic residues" evidence="1">
    <location>
        <begin position="490"/>
        <end position="510"/>
    </location>
</feature>
<feature type="compositionally biased region" description="Acidic residues" evidence="1">
    <location>
        <begin position="360"/>
        <end position="372"/>
    </location>
</feature>
<feature type="compositionally biased region" description="Basic and acidic residues" evidence="1">
    <location>
        <begin position="373"/>
        <end position="387"/>
    </location>
</feature>
<organism evidence="3 4">
    <name type="scientific">[Myrmecia] bisecta</name>
    <dbReference type="NCBI Taxonomy" id="41462"/>
    <lineage>
        <taxon>Eukaryota</taxon>
        <taxon>Viridiplantae</taxon>
        <taxon>Chlorophyta</taxon>
        <taxon>core chlorophytes</taxon>
        <taxon>Trebouxiophyceae</taxon>
        <taxon>Trebouxiales</taxon>
        <taxon>Trebouxiaceae</taxon>
        <taxon>Myrmecia</taxon>
    </lineage>
</organism>
<comment type="caution">
    <text evidence="3">The sequence shown here is derived from an EMBL/GenBank/DDBJ whole genome shotgun (WGS) entry which is preliminary data.</text>
</comment>
<evidence type="ECO:0000313" key="3">
    <source>
        <dbReference type="EMBL" id="KAK9829273.1"/>
    </source>
</evidence>
<feature type="compositionally biased region" description="Polar residues" evidence="1">
    <location>
        <begin position="401"/>
        <end position="433"/>
    </location>
</feature>
<keyword evidence="2" id="KW-0472">Membrane</keyword>
<feature type="compositionally biased region" description="Pro residues" evidence="1">
    <location>
        <begin position="434"/>
        <end position="450"/>
    </location>
</feature>
<reference evidence="3 4" key="1">
    <citation type="journal article" date="2024" name="Nat. Commun.">
        <title>Phylogenomics reveals the evolutionary origins of lichenization in chlorophyte algae.</title>
        <authorList>
            <person name="Puginier C."/>
            <person name="Libourel C."/>
            <person name="Otte J."/>
            <person name="Skaloud P."/>
            <person name="Haon M."/>
            <person name="Grisel S."/>
            <person name="Petersen M."/>
            <person name="Berrin J.G."/>
            <person name="Delaux P.M."/>
            <person name="Dal Grande F."/>
            <person name="Keller J."/>
        </authorList>
    </citation>
    <scope>NUCLEOTIDE SEQUENCE [LARGE SCALE GENOMIC DNA]</scope>
    <source>
        <strain evidence="3 4">SAG 2043</strain>
    </source>
</reference>
<keyword evidence="4" id="KW-1185">Reference proteome</keyword>
<dbReference type="Proteomes" id="UP001489004">
    <property type="component" value="Unassembled WGS sequence"/>
</dbReference>
<protein>
    <submittedName>
        <fullName evidence="3">Uncharacterized protein</fullName>
    </submittedName>
</protein>
<accession>A0AAW1R6J1</accession>
<keyword evidence="2" id="KW-1133">Transmembrane helix</keyword>
<proteinExistence type="predicted"/>
<name>A0AAW1R6J1_9CHLO</name>
<feature type="transmembrane region" description="Helical" evidence="2">
    <location>
        <begin position="603"/>
        <end position="622"/>
    </location>
</feature>
<evidence type="ECO:0000256" key="1">
    <source>
        <dbReference type="SAM" id="MobiDB-lite"/>
    </source>
</evidence>
<feature type="compositionally biased region" description="Low complexity" evidence="1">
    <location>
        <begin position="470"/>
        <end position="489"/>
    </location>
</feature>
<dbReference type="EMBL" id="JALJOR010000001">
    <property type="protein sequence ID" value="KAK9829273.1"/>
    <property type="molecule type" value="Genomic_DNA"/>
</dbReference>
<evidence type="ECO:0000256" key="2">
    <source>
        <dbReference type="SAM" id="Phobius"/>
    </source>
</evidence>
<keyword evidence="2" id="KW-0812">Transmembrane</keyword>
<feature type="region of interest" description="Disordered" evidence="1">
    <location>
        <begin position="329"/>
        <end position="575"/>
    </location>
</feature>
<feature type="region of interest" description="Disordered" evidence="1">
    <location>
        <begin position="85"/>
        <end position="110"/>
    </location>
</feature>